<dbReference type="RefSeq" id="WP_105040961.1">
    <property type="nucleotide sequence ID" value="NZ_PPSL01000006.1"/>
</dbReference>
<sequence>MTPEQFKQETERRARQLENYVLHVFPVRAGKMALRFIDGNFHAQGWQGATFQPWAPNKTRTRILVKRAFLLRSFHYTPRQGEVRIFSNSPYAYVHNFGFHGKVTVKAYTRHKYAAKKIGTGRFNKNGTERQKTIHMITDSTEVRSHTRTMNIKQRQFMPKDQNDSPIFNNALKREITRELKNIFDPKT</sequence>
<evidence type="ECO:0000313" key="2">
    <source>
        <dbReference type="Proteomes" id="UP000239872"/>
    </source>
</evidence>
<keyword evidence="2" id="KW-1185">Reference proteome</keyword>
<dbReference type="EMBL" id="PPSL01000006">
    <property type="protein sequence ID" value="PQJ09511.1"/>
    <property type="molecule type" value="Genomic_DNA"/>
</dbReference>
<protein>
    <recommendedName>
        <fullName evidence="3">Virion morphogenesis protein</fullName>
    </recommendedName>
</protein>
<dbReference type="AlphaFoldDB" id="A0A2S7SSA3"/>
<organism evidence="1 2">
    <name type="scientific">Flavipsychrobacter stenotrophus</name>
    <dbReference type="NCBI Taxonomy" id="2077091"/>
    <lineage>
        <taxon>Bacteria</taxon>
        <taxon>Pseudomonadati</taxon>
        <taxon>Bacteroidota</taxon>
        <taxon>Chitinophagia</taxon>
        <taxon>Chitinophagales</taxon>
        <taxon>Chitinophagaceae</taxon>
        <taxon>Flavipsychrobacter</taxon>
    </lineage>
</organism>
<evidence type="ECO:0008006" key="3">
    <source>
        <dbReference type="Google" id="ProtNLM"/>
    </source>
</evidence>
<name>A0A2S7SSA3_9BACT</name>
<evidence type="ECO:0000313" key="1">
    <source>
        <dbReference type="EMBL" id="PQJ09511.1"/>
    </source>
</evidence>
<accession>A0A2S7SSA3</accession>
<reference evidence="1 2" key="1">
    <citation type="submission" date="2018-01" db="EMBL/GenBank/DDBJ databases">
        <title>A novel member of the phylum Bacteroidetes isolated from glacier ice.</title>
        <authorList>
            <person name="Liu Q."/>
            <person name="Xin Y.-H."/>
        </authorList>
    </citation>
    <scope>NUCLEOTIDE SEQUENCE [LARGE SCALE GENOMIC DNA]</scope>
    <source>
        <strain evidence="1 2">RB1R16</strain>
    </source>
</reference>
<dbReference type="OrthoDB" id="964176at2"/>
<gene>
    <name evidence="1" type="ORF">CJD36_019935</name>
</gene>
<dbReference type="Proteomes" id="UP000239872">
    <property type="component" value="Unassembled WGS sequence"/>
</dbReference>
<comment type="caution">
    <text evidence="1">The sequence shown here is derived from an EMBL/GenBank/DDBJ whole genome shotgun (WGS) entry which is preliminary data.</text>
</comment>
<proteinExistence type="predicted"/>